<dbReference type="PANTHER" id="PTHR45837">
    <property type="entry name" value="VESICLE-TRAFFICKING PROTEIN SEC22B"/>
    <property type="match status" value="1"/>
</dbReference>
<evidence type="ECO:0000313" key="17">
    <source>
        <dbReference type="Proteomes" id="UP001311799"/>
    </source>
</evidence>
<keyword evidence="17" id="KW-1185">Reference proteome</keyword>
<dbReference type="PROSITE" id="PS50859">
    <property type="entry name" value="LONGIN"/>
    <property type="match status" value="1"/>
</dbReference>
<keyword evidence="7" id="KW-0653">Protein transport</keyword>
<proteinExistence type="inferred from homology"/>
<comment type="caution">
    <text evidence="16">The sequence shown here is derived from an EMBL/GenBank/DDBJ whole genome shotgun (WGS) entry which is preliminary data.</text>
</comment>
<evidence type="ECO:0000259" key="14">
    <source>
        <dbReference type="PROSITE" id="PS50859"/>
    </source>
</evidence>
<evidence type="ECO:0000256" key="13">
    <source>
        <dbReference type="SAM" id="Phobius"/>
    </source>
</evidence>
<dbReference type="SUPFAM" id="SSF58038">
    <property type="entry name" value="SNARE fusion complex"/>
    <property type="match status" value="1"/>
</dbReference>
<dbReference type="InterPro" id="IPR044565">
    <property type="entry name" value="Sec22"/>
</dbReference>
<evidence type="ECO:0000256" key="9">
    <source>
        <dbReference type="ARBA" id="ARBA00023034"/>
    </source>
</evidence>
<keyword evidence="9" id="KW-0333">Golgi apparatus</keyword>
<organism evidence="16 17">
    <name type="scientific">Cryptosporidium xiaoi</name>
    <dbReference type="NCBI Taxonomy" id="659607"/>
    <lineage>
        <taxon>Eukaryota</taxon>
        <taxon>Sar</taxon>
        <taxon>Alveolata</taxon>
        <taxon>Apicomplexa</taxon>
        <taxon>Conoidasida</taxon>
        <taxon>Coccidia</taxon>
        <taxon>Eucoccidiorida</taxon>
        <taxon>Eimeriorina</taxon>
        <taxon>Cryptosporidiidae</taxon>
        <taxon>Cryptosporidium</taxon>
    </lineage>
</organism>
<dbReference type="GO" id="GO:0015031">
    <property type="term" value="P:protein transport"/>
    <property type="evidence" value="ECO:0007669"/>
    <property type="project" value="UniProtKB-KW"/>
</dbReference>
<sequence length="226" mass="26084">MCDITFIARSSDGLILTETWDDLNSNRSLQSYKHQAKQILKSVGNDVGVERCSVDSGNYVFHYVIDGGIIYMTLSGKSYPKKLAFSFLEEIKRLFVEDLKREFPGEGDSRILIESIDKPYYFIKFDRIIQRCKSEYRDPRSTKSLQKLNDSLIEVTNIMRRNVDDILLRGENLVDVEKKANDLKFASLEFSKAAKKLSFQALVQKYAPLFALVAILLIIIFWKIFL</sequence>
<evidence type="ECO:0000256" key="12">
    <source>
        <dbReference type="PROSITE-ProRule" id="PRU00290"/>
    </source>
</evidence>
<dbReference type="InterPro" id="IPR010908">
    <property type="entry name" value="Longin_dom"/>
</dbReference>
<dbReference type="GO" id="GO:0005484">
    <property type="term" value="F:SNAP receptor activity"/>
    <property type="evidence" value="ECO:0007669"/>
    <property type="project" value="InterPro"/>
</dbReference>
<dbReference type="InterPro" id="IPR042855">
    <property type="entry name" value="V_SNARE_CC"/>
</dbReference>
<dbReference type="GO" id="GO:0006888">
    <property type="term" value="P:endoplasmic reticulum to Golgi vesicle-mediated transport"/>
    <property type="evidence" value="ECO:0007669"/>
    <property type="project" value="InterPro"/>
</dbReference>
<evidence type="ECO:0000256" key="11">
    <source>
        <dbReference type="ARBA" id="ARBA00023136"/>
    </source>
</evidence>
<dbReference type="AlphaFoldDB" id="A0AAV9XTE6"/>
<accession>A0AAV9XTE6</accession>
<keyword evidence="8 13" id="KW-1133">Transmembrane helix</keyword>
<evidence type="ECO:0000256" key="7">
    <source>
        <dbReference type="ARBA" id="ARBA00022927"/>
    </source>
</evidence>
<protein>
    <submittedName>
        <fullName evidence="16">Synaptobrevin family</fullName>
    </submittedName>
</protein>
<keyword evidence="5 13" id="KW-0812">Transmembrane</keyword>
<dbReference type="CDD" id="cd15866">
    <property type="entry name" value="R-SNARE_SEC22"/>
    <property type="match status" value="1"/>
</dbReference>
<dbReference type="Proteomes" id="UP001311799">
    <property type="component" value="Unassembled WGS sequence"/>
</dbReference>
<evidence type="ECO:0000256" key="5">
    <source>
        <dbReference type="ARBA" id="ARBA00022692"/>
    </source>
</evidence>
<dbReference type="Pfam" id="PF00957">
    <property type="entry name" value="Synaptobrevin"/>
    <property type="match status" value="1"/>
</dbReference>
<evidence type="ECO:0000256" key="1">
    <source>
        <dbReference type="ARBA" id="ARBA00004163"/>
    </source>
</evidence>
<dbReference type="Pfam" id="PF13774">
    <property type="entry name" value="Longin"/>
    <property type="match status" value="1"/>
</dbReference>
<dbReference type="SUPFAM" id="SSF64356">
    <property type="entry name" value="SNARE-like"/>
    <property type="match status" value="1"/>
</dbReference>
<dbReference type="SMART" id="SM01270">
    <property type="entry name" value="Longin"/>
    <property type="match status" value="1"/>
</dbReference>
<feature type="domain" description="Longin" evidence="14">
    <location>
        <begin position="6"/>
        <end position="129"/>
    </location>
</feature>
<dbReference type="Gene3D" id="1.20.5.110">
    <property type="match status" value="1"/>
</dbReference>
<dbReference type="GO" id="GO:0006890">
    <property type="term" value="P:retrograde vesicle-mediated transport, Golgi to endoplasmic reticulum"/>
    <property type="evidence" value="ECO:0007669"/>
    <property type="project" value="InterPro"/>
</dbReference>
<keyword evidence="4" id="KW-0813">Transport</keyword>
<dbReference type="GO" id="GO:0005789">
    <property type="term" value="C:endoplasmic reticulum membrane"/>
    <property type="evidence" value="ECO:0007669"/>
    <property type="project" value="UniProtKB-SubCell"/>
</dbReference>
<evidence type="ECO:0000256" key="4">
    <source>
        <dbReference type="ARBA" id="ARBA00022448"/>
    </source>
</evidence>
<dbReference type="EMBL" id="JAWDEY010000036">
    <property type="protein sequence ID" value="KAK6587849.1"/>
    <property type="molecule type" value="Genomic_DNA"/>
</dbReference>
<evidence type="ECO:0000259" key="15">
    <source>
        <dbReference type="PROSITE" id="PS50892"/>
    </source>
</evidence>
<reference evidence="16 17" key="1">
    <citation type="submission" date="2023-10" db="EMBL/GenBank/DDBJ databases">
        <title>Comparative genomics analysis reveals potential genetic determinants of host preference in Cryptosporidium xiaoi.</title>
        <authorList>
            <person name="Xiao L."/>
            <person name="Li J."/>
        </authorList>
    </citation>
    <scope>NUCLEOTIDE SEQUENCE [LARGE SCALE GENOMIC DNA]</scope>
    <source>
        <strain evidence="16 17">52996</strain>
    </source>
</reference>
<evidence type="ECO:0000256" key="2">
    <source>
        <dbReference type="ARBA" id="ARBA00004394"/>
    </source>
</evidence>
<evidence type="ECO:0000256" key="10">
    <source>
        <dbReference type="ARBA" id="ARBA00023054"/>
    </source>
</evidence>
<dbReference type="GO" id="GO:0000139">
    <property type="term" value="C:Golgi membrane"/>
    <property type="evidence" value="ECO:0007669"/>
    <property type="project" value="UniProtKB-SubCell"/>
</dbReference>
<comment type="similarity">
    <text evidence="3">Belongs to the synaptobrevin family.</text>
</comment>
<feature type="transmembrane region" description="Helical" evidence="13">
    <location>
        <begin position="206"/>
        <end position="225"/>
    </location>
</feature>
<keyword evidence="6" id="KW-0256">Endoplasmic reticulum</keyword>
<dbReference type="Gene3D" id="3.30.450.50">
    <property type="entry name" value="Longin domain"/>
    <property type="match status" value="1"/>
</dbReference>
<evidence type="ECO:0000256" key="3">
    <source>
        <dbReference type="ARBA" id="ARBA00008025"/>
    </source>
</evidence>
<gene>
    <name evidence="16" type="ORF">RS030_81309</name>
</gene>
<dbReference type="PROSITE" id="PS50892">
    <property type="entry name" value="V_SNARE"/>
    <property type="match status" value="1"/>
</dbReference>
<evidence type="ECO:0000256" key="6">
    <source>
        <dbReference type="ARBA" id="ARBA00022824"/>
    </source>
</evidence>
<feature type="domain" description="V-SNARE coiled-coil homology" evidence="15">
    <location>
        <begin position="144"/>
        <end position="204"/>
    </location>
</feature>
<keyword evidence="10 12" id="KW-0175">Coiled coil</keyword>
<comment type="subcellular location">
    <subcellularLocation>
        <location evidence="1">Endoplasmic reticulum membrane</location>
        <topology evidence="1">Single-pass type IV membrane protein</topology>
    </subcellularLocation>
    <subcellularLocation>
        <location evidence="2">Golgi apparatus membrane</location>
    </subcellularLocation>
</comment>
<evidence type="ECO:0000256" key="8">
    <source>
        <dbReference type="ARBA" id="ARBA00022989"/>
    </source>
</evidence>
<name>A0AAV9XTE6_9CRYT</name>
<evidence type="ECO:0000313" key="16">
    <source>
        <dbReference type="EMBL" id="KAK6587849.1"/>
    </source>
</evidence>
<dbReference type="InterPro" id="IPR011012">
    <property type="entry name" value="Longin-like_dom_sf"/>
</dbReference>
<keyword evidence="11 13" id="KW-0472">Membrane</keyword>
<dbReference type="CDD" id="cd14824">
    <property type="entry name" value="Longin"/>
    <property type="match status" value="1"/>
</dbReference>